<reference evidence="3 4" key="1">
    <citation type="submission" date="2006-12" db="EMBL/GenBank/DDBJ databases">
        <title>Complete sequence of Chlorobium phaeobacteroides DSM 266.</title>
        <authorList>
            <consortium name="US DOE Joint Genome Institute"/>
            <person name="Copeland A."/>
            <person name="Lucas S."/>
            <person name="Lapidus A."/>
            <person name="Barry K."/>
            <person name="Detter J.C."/>
            <person name="Glavina del Rio T."/>
            <person name="Hammon N."/>
            <person name="Israni S."/>
            <person name="Pitluck S."/>
            <person name="Goltsman E."/>
            <person name="Schmutz J."/>
            <person name="Larimer F."/>
            <person name="Land M."/>
            <person name="Hauser L."/>
            <person name="Mikhailova N."/>
            <person name="Li T."/>
            <person name="Overmann J."/>
            <person name="Bryant D.A."/>
            <person name="Richardson P."/>
        </authorList>
    </citation>
    <scope>NUCLEOTIDE SEQUENCE [LARGE SCALE GENOMIC DNA]</scope>
    <source>
        <strain evidence="3 4">DSM 266</strain>
    </source>
</reference>
<organism evidence="3 4">
    <name type="scientific">Chlorobium phaeobacteroides (strain DSM 266 / SMG 266 / 2430)</name>
    <dbReference type="NCBI Taxonomy" id="290317"/>
    <lineage>
        <taxon>Bacteria</taxon>
        <taxon>Pseudomonadati</taxon>
        <taxon>Chlorobiota</taxon>
        <taxon>Chlorobiia</taxon>
        <taxon>Chlorobiales</taxon>
        <taxon>Chlorobiaceae</taxon>
        <taxon>Chlorobium/Pelodictyon group</taxon>
        <taxon>Chlorobium</taxon>
    </lineage>
</organism>
<feature type="domain" description="Ferrous iron transporter FeoA-like" evidence="2">
    <location>
        <begin position="3"/>
        <end position="98"/>
    </location>
</feature>
<dbReference type="Proteomes" id="UP000008701">
    <property type="component" value="Chromosome"/>
</dbReference>
<evidence type="ECO:0000259" key="2">
    <source>
        <dbReference type="SMART" id="SM00899"/>
    </source>
</evidence>
<proteinExistence type="predicted"/>
<protein>
    <submittedName>
        <fullName evidence="3">FeoA family protein</fullName>
    </submittedName>
</protein>
<dbReference type="GO" id="GO:0046914">
    <property type="term" value="F:transition metal ion binding"/>
    <property type="evidence" value="ECO:0007669"/>
    <property type="project" value="InterPro"/>
</dbReference>
<evidence type="ECO:0000256" key="1">
    <source>
        <dbReference type="ARBA" id="ARBA00023004"/>
    </source>
</evidence>
<gene>
    <name evidence="3" type="ordered locus">Cpha266_0317</name>
</gene>
<dbReference type="eggNOG" id="COG1918">
    <property type="taxonomic scope" value="Bacteria"/>
</dbReference>
<evidence type="ECO:0000313" key="4">
    <source>
        <dbReference type="Proteomes" id="UP000008701"/>
    </source>
</evidence>
<dbReference type="InterPro" id="IPR007167">
    <property type="entry name" value="Fe-transptr_FeoA-like"/>
</dbReference>
<dbReference type="SUPFAM" id="SSF50037">
    <property type="entry name" value="C-terminal domain of transcriptional repressors"/>
    <property type="match status" value="1"/>
</dbReference>
<keyword evidence="4" id="KW-1185">Reference proteome</keyword>
<dbReference type="Pfam" id="PF04023">
    <property type="entry name" value="FeoA"/>
    <property type="match status" value="1"/>
</dbReference>
<dbReference type="EMBL" id="CP000492">
    <property type="protein sequence ID" value="ABL64379.1"/>
    <property type="molecule type" value="Genomic_DNA"/>
</dbReference>
<dbReference type="PANTHER" id="PTHR43151">
    <property type="entry name" value="FEOA FAMILY PROTEIN"/>
    <property type="match status" value="1"/>
</dbReference>
<dbReference type="KEGG" id="cph:Cpha266_0317"/>
<dbReference type="SMART" id="SM00899">
    <property type="entry name" value="FeoA"/>
    <property type="match status" value="1"/>
</dbReference>
<dbReference type="RefSeq" id="WP_011744215.1">
    <property type="nucleotide sequence ID" value="NC_008639.1"/>
</dbReference>
<dbReference type="PANTHER" id="PTHR43151:SF1">
    <property type="entry name" value="SSR2333 PROTEIN"/>
    <property type="match status" value="1"/>
</dbReference>
<accession>A1BDA2</accession>
<dbReference type="Gene3D" id="2.30.30.90">
    <property type="match status" value="1"/>
</dbReference>
<dbReference type="AlphaFoldDB" id="A1BDA2"/>
<dbReference type="InterPro" id="IPR038157">
    <property type="entry name" value="FeoA_core_dom"/>
</dbReference>
<dbReference type="STRING" id="290317.Cpha266_0317"/>
<keyword evidence="1" id="KW-0408">Iron</keyword>
<dbReference type="HOGENOM" id="CLU_150646_6_3_10"/>
<dbReference type="InterPro" id="IPR008988">
    <property type="entry name" value="Transcriptional_repressor_C"/>
</dbReference>
<sequence>MMVPLGFLLQGESAEIVGFRSGREKEHRGFRHGSGAGHGRAHRCAEITKEQRLVEMGFCPGEVIEVLQSKAGGLLLLKLRDSRLALDKQIAMDIIVRRVTA</sequence>
<evidence type="ECO:0000313" key="3">
    <source>
        <dbReference type="EMBL" id="ABL64379.1"/>
    </source>
</evidence>
<name>A1BDA2_CHLPD</name>
<dbReference type="InterPro" id="IPR053184">
    <property type="entry name" value="FeoA-like"/>
</dbReference>